<dbReference type="EMBL" id="UINC01170645">
    <property type="protein sequence ID" value="SVD74790.1"/>
    <property type="molecule type" value="Genomic_DNA"/>
</dbReference>
<sequence>MSNYEVKAGPEAFLPPAAASMGNVLPDEGEAHVGGKVVPEEEAYEMAARKILGAKVPTIFPGPLVLWKWTDHVAEKATALRELANEVPMRLIPMADYRPKYPKIIQEYEINPNHPNLTIWHNKIDVCIFIGVHCHMANLSLKIIRGGTSCYTIAMCAMAGHEDACLSFRDADLNMIEKLKATIKKLKSEGVKSQAIPFTQFIMGRSGCLNE</sequence>
<proteinExistence type="predicted"/>
<dbReference type="SUPFAM" id="SSF52467">
    <property type="entry name" value="DHS-like NAD/FAD-binding domain"/>
    <property type="match status" value="1"/>
</dbReference>
<dbReference type="Pfam" id="PF02552">
    <property type="entry name" value="CO_dh"/>
    <property type="match status" value="1"/>
</dbReference>
<reference evidence="1" key="1">
    <citation type="submission" date="2018-05" db="EMBL/GenBank/DDBJ databases">
        <authorList>
            <person name="Lanie J.A."/>
            <person name="Ng W.-L."/>
            <person name="Kazmierczak K.M."/>
            <person name="Andrzejewski T.M."/>
            <person name="Davidsen T.M."/>
            <person name="Wayne K.J."/>
            <person name="Tettelin H."/>
            <person name="Glass J.I."/>
            <person name="Rusch D."/>
            <person name="Podicherti R."/>
            <person name="Tsui H.-C.T."/>
            <person name="Winkler M.E."/>
        </authorList>
    </citation>
    <scope>NUCLEOTIDE SEQUENCE</scope>
</reference>
<evidence type="ECO:0008006" key="2">
    <source>
        <dbReference type="Google" id="ProtNLM"/>
    </source>
</evidence>
<protein>
    <recommendedName>
        <fullName evidence="2">Carbon monoxide dehydrogenase</fullName>
    </recommendedName>
</protein>
<dbReference type="InterPro" id="IPR003704">
    <property type="entry name" value="CdhB"/>
</dbReference>
<dbReference type="InterPro" id="IPR029035">
    <property type="entry name" value="DHS-like_NAD/FAD-binding_dom"/>
</dbReference>
<dbReference type="GO" id="GO:0019385">
    <property type="term" value="P:methanogenesis, from acetate"/>
    <property type="evidence" value="ECO:0007669"/>
    <property type="project" value="InterPro"/>
</dbReference>
<dbReference type="AlphaFoldDB" id="A0A382XVA1"/>
<accession>A0A382XVA1</accession>
<gene>
    <name evidence="1" type="ORF">METZ01_LOCUS427644</name>
</gene>
<name>A0A382XVA1_9ZZZZ</name>
<evidence type="ECO:0000313" key="1">
    <source>
        <dbReference type="EMBL" id="SVD74790.1"/>
    </source>
</evidence>
<organism evidence="1">
    <name type="scientific">marine metagenome</name>
    <dbReference type="NCBI Taxonomy" id="408172"/>
    <lineage>
        <taxon>unclassified sequences</taxon>
        <taxon>metagenomes</taxon>
        <taxon>ecological metagenomes</taxon>
    </lineage>
</organism>